<reference evidence="1 2" key="1">
    <citation type="submission" date="2020-08" db="EMBL/GenBank/DDBJ databases">
        <title>A Genomic Blueprint of the Chicken Gut Microbiome.</title>
        <authorList>
            <person name="Gilroy R."/>
            <person name="Ravi A."/>
            <person name="Getino M."/>
            <person name="Pursley I."/>
            <person name="Horton D.L."/>
            <person name="Alikhan N.-F."/>
            <person name="Baker D."/>
            <person name="Gharbi K."/>
            <person name="Hall N."/>
            <person name="Watson M."/>
            <person name="Adriaenssens E.M."/>
            <person name="Foster-Nyarko E."/>
            <person name="Jarju S."/>
            <person name="Secka A."/>
            <person name="Antonio M."/>
            <person name="Oren A."/>
            <person name="Chaudhuri R."/>
            <person name="La Ragione R.M."/>
            <person name="Hildebrand F."/>
            <person name="Pallen M.J."/>
        </authorList>
    </citation>
    <scope>NUCLEOTIDE SEQUENCE [LARGE SCALE GENOMIC DNA]</scope>
    <source>
        <strain evidence="1 2">Sa3CUN1</strain>
    </source>
</reference>
<sequence>MGKGVSIQCKKCGFSSTLFEGIGIRSKDFDIFRKNIAKEDNEFIDYILNKDSTNNIVYHNSYGRCNKCGNLATINYVEIQYDIEKKFILDQKCHKCEGRYDVITLEELLKSKCPTCNNEEFDSFVNIDWE</sequence>
<dbReference type="EMBL" id="JACSQZ010000064">
    <property type="protein sequence ID" value="MBD7916174.1"/>
    <property type="molecule type" value="Genomic_DNA"/>
</dbReference>
<evidence type="ECO:0000313" key="1">
    <source>
        <dbReference type="EMBL" id="MBD7916174.1"/>
    </source>
</evidence>
<evidence type="ECO:0000313" key="2">
    <source>
        <dbReference type="Proteomes" id="UP000640335"/>
    </source>
</evidence>
<proteinExistence type="predicted"/>
<gene>
    <name evidence="1" type="ORF">H9660_13570</name>
</gene>
<dbReference type="RefSeq" id="WP_191750921.1">
    <property type="nucleotide sequence ID" value="NZ_JACSQZ010000064.1"/>
</dbReference>
<comment type="caution">
    <text evidence="1">The sequence shown here is derived from an EMBL/GenBank/DDBJ whole genome shotgun (WGS) entry which is preliminary data.</text>
</comment>
<protein>
    <submittedName>
        <fullName evidence="1">Uncharacterized protein</fullName>
    </submittedName>
</protein>
<organism evidence="1 2">
    <name type="scientific">Clostridium gallinarum</name>
    <dbReference type="NCBI Taxonomy" id="2762246"/>
    <lineage>
        <taxon>Bacteria</taxon>
        <taxon>Bacillati</taxon>
        <taxon>Bacillota</taxon>
        <taxon>Clostridia</taxon>
        <taxon>Eubacteriales</taxon>
        <taxon>Clostridiaceae</taxon>
        <taxon>Clostridium</taxon>
    </lineage>
</organism>
<dbReference type="Proteomes" id="UP000640335">
    <property type="component" value="Unassembled WGS sequence"/>
</dbReference>
<name>A0ABR8Q6X1_9CLOT</name>
<accession>A0ABR8Q6X1</accession>
<keyword evidence="2" id="KW-1185">Reference proteome</keyword>